<feature type="transmembrane region" description="Helical" evidence="2">
    <location>
        <begin position="188"/>
        <end position="212"/>
    </location>
</feature>
<keyword evidence="2" id="KW-0472">Membrane</keyword>
<name>A0A9P1MWV9_9PELO</name>
<evidence type="ECO:0000313" key="4">
    <source>
        <dbReference type="EMBL" id="CAI5439793.1"/>
    </source>
</evidence>
<evidence type="ECO:0000256" key="2">
    <source>
        <dbReference type="SAM" id="Phobius"/>
    </source>
</evidence>
<evidence type="ECO:0000256" key="1">
    <source>
        <dbReference type="SAM" id="MobiDB-lite"/>
    </source>
</evidence>
<keyword evidence="5" id="KW-1185">Reference proteome</keyword>
<gene>
    <name evidence="4" type="ORF">CAMP_LOCUS2430</name>
</gene>
<keyword evidence="2" id="KW-1133">Transmembrane helix</keyword>
<reference evidence="4" key="1">
    <citation type="submission" date="2022-11" db="EMBL/GenBank/DDBJ databases">
        <authorList>
            <person name="Kikuchi T."/>
        </authorList>
    </citation>
    <scope>NUCLEOTIDE SEQUENCE</scope>
    <source>
        <strain evidence="4">PS1010</strain>
    </source>
</reference>
<proteinExistence type="predicted"/>
<feature type="region of interest" description="Disordered" evidence="1">
    <location>
        <begin position="227"/>
        <end position="318"/>
    </location>
</feature>
<organism evidence="4 5">
    <name type="scientific">Caenorhabditis angaria</name>
    <dbReference type="NCBI Taxonomy" id="860376"/>
    <lineage>
        <taxon>Eukaryota</taxon>
        <taxon>Metazoa</taxon>
        <taxon>Ecdysozoa</taxon>
        <taxon>Nematoda</taxon>
        <taxon>Chromadorea</taxon>
        <taxon>Rhabditida</taxon>
        <taxon>Rhabditina</taxon>
        <taxon>Rhabditomorpha</taxon>
        <taxon>Rhabditoidea</taxon>
        <taxon>Rhabditidae</taxon>
        <taxon>Peloderinae</taxon>
        <taxon>Caenorhabditis</taxon>
    </lineage>
</organism>
<keyword evidence="3" id="KW-0732">Signal</keyword>
<evidence type="ECO:0000313" key="5">
    <source>
        <dbReference type="Proteomes" id="UP001152747"/>
    </source>
</evidence>
<dbReference type="AlphaFoldDB" id="A0A9P1MWV9"/>
<dbReference type="EMBL" id="CANHGI010000001">
    <property type="protein sequence ID" value="CAI5439793.1"/>
    <property type="molecule type" value="Genomic_DNA"/>
</dbReference>
<dbReference type="OrthoDB" id="5863607at2759"/>
<sequence length="318" mass="35280">MHIGFSSCLLLLLLFATCFLVSPVAANVAIIKMIVVGQQSDGWLRGSINEFSKLVSLDNDLAPQIFETYNLTDPVAICDYIGNVDREKSQSDFILVVKKKADMSLECDPEWGKSNFAILNIKSEPGQIGDIIFKSTENLKFNLQPENIQDPAQLLTKIKEKQKVVQTSQIPDEYPFKAERDRRIQQRIYMACISILVLSVVALLVIMFMTSLSRYNLRKSERVKAKKAEKEAAAKPHIEPKKPIQKKSAESSEFSKSKENAAALLAKSPKAPQISAPTPPAIQSASEKGSDKASDKQSDSENKSTLSTRKSDADLFKP</sequence>
<feature type="chain" id="PRO_5040483266" evidence="3">
    <location>
        <begin position="27"/>
        <end position="318"/>
    </location>
</feature>
<protein>
    <submittedName>
        <fullName evidence="4">Uncharacterized protein</fullName>
    </submittedName>
</protein>
<feature type="compositionally biased region" description="Basic and acidic residues" evidence="1">
    <location>
        <begin position="309"/>
        <end position="318"/>
    </location>
</feature>
<dbReference type="Proteomes" id="UP001152747">
    <property type="component" value="Unassembled WGS sequence"/>
</dbReference>
<feature type="signal peptide" evidence="3">
    <location>
        <begin position="1"/>
        <end position="26"/>
    </location>
</feature>
<keyword evidence="2" id="KW-0812">Transmembrane</keyword>
<evidence type="ECO:0000256" key="3">
    <source>
        <dbReference type="SAM" id="SignalP"/>
    </source>
</evidence>
<feature type="compositionally biased region" description="Basic and acidic residues" evidence="1">
    <location>
        <begin position="227"/>
        <end position="259"/>
    </location>
</feature>
<feature type="compositionally biased region" description="Low complexity" evidence="1">
    <location>
        <begin position="260"/>
        <end position="272"/>
    </location>
</feature>
<accession>A0A9P1MWV9</accession>
<feature type="compositionally biased region" description="Basic and acidic residues" evidence="1">
    <location>
        <begin position="288"/>
        <end position="302"/>
    </location>
</feature>
<comment type="caution">
    <text evidence="4">The sequence shown here is derived from an EMBL/GenBank/DDBJ whole genome shotgun (WGS) entry which is preliminary data.</text>
</comment>